<gene>
    <name evidence="1" type="ORF">ACFODO_22855</name>
    <name evidence="2" type="ORF">C9E89_017995</name>
</gene>
<reference evidence="4" key="3">
    <citation type="journal article" date="2019" name="Int. J. Syst. Evol. Microbiol.">
        <title>The Global Catalogue of Microorganisms (GCM) 10K type strain sequencing project: providing services to taxonomists for standard genome sequencing and annotation.</title>
        <authorList>
            <consortium name="The Broad Institute Genomics Platform"/>
            <consortium name="The Broad Institute Genome Sequencing Center for Infectious Disease"/>
            <person name="Wu L."/>
            <person name="Ma J."/>
        </authorList>
    </citation>
    <scope>NUCLEOTIDE SEQUENCE [LARGE SCALE GENOMIC DNA]</scope>
    <source>
        <strain evidence="4">KCTC 62575</strain>
    </source>
</reference>
<evidence type="ECO:0000313" key="3">
    <source>
        <dbReference type="Proteomes" id="UP000240957"/>
    </source>
</evidence>
<sequence>MKKIFLALTAISIILSGCSSNKMPKECEESWQHIEKMAKTSGISEEAIKNQKKAFEDEVNKMSKEEATEVCKTQTAILGMVK</sequence>
<evidence type="ECO:0000313" key="1">
    <source>
        <dbReference type="EMBL" id="MFC2998039.1"/>
    </source>
</evidence>
<accession>A0A371YL46</accession>
<evidence type="ECO:0000313" key="2">
    <source>
        <dbReference type="EMBL" id="RFC82172.1"/>
    </source>
</evidence>
<dbReference type="EMBL" id="JBHRSF010000160">
    <property type="protein sequence ID" value="MFC2998039.1"/>
    <property type="molecule type" value="Genomic_DNA"/>
</dbReference>
<reference evidence="2 3" key="2">
    <citation type="submission" date="2018-08" db="EMBL/GenBank/DDBJ databases">
        <title>The draft genome of Acinetobacter sichuanensis strain WCHAc060041.</title>
        <authorList>
            <person name="Qin J."/>
            <person name="Feng Y."/>
            <person name="Zong Z."/>
        </authorList>
    </citation>
    <scope>NUCLEOTIDE SEQUENCE [LARGE SCALE GENOMIC DNA]</scope>
    <source>
        <strain evidence="2 3">WCHAc060041</strain>
    </source>
</reference>
<dbReference type="Proteomes" id="UP001595455">
    <property type="component" value="Unassembled WGS sequence"/>
</dbReference>
<protein>
    <recommendedName>
        <fullName evidence="5">Lipoprotein</fullName>
    </recommendedName>
</protein>
<proteinExistence type="predicted"/>
<dbReference type="RefSeq" id="WP_107009715.1">
    <property type="nucleotide sequence ID" value="NZ_JBHRSF010000160.1"/>
</dbReference>
<reference evidence="1" key="1">
    <citation type="journal article" date="2014" name="Int. J. Syst. Evol. Microbiol.">
        <title>Complete genome of a new Firmicutes species belonging to the dominant human colonic microbiota ('Ruminococcus bicirculans') reveals two chromosomes and a selective capacity to utilize plant glucans.</title>
        <authorList>
            <consortium name="NISC Comparative Sequencing Program"/>
            <person name="Wegmann U."/>
            <person name="Louis P."/>
            <person name="Goesmann A."/>
            <person name="Henrissat B."/>
            <person name="Duncan S.H."/>
            <person name="Flint H.J."/>
        </authorList>
    </citation>
    <scope>NUCLEOTIDE SEQUENCE</scope>
    <source>
        <strain evidence="1">KCTC 62575</strain>
    </source>
</reference>
<comment type="caution">
    <text evidence="2">The sequence shown here is derived from an EMBL/GenBank/DDBJ whole genome shotgun (WGS) entry which is preliminary data.</text>
</comment>
<dbReference type="AlphaFoldDB" id="A0A371YL46"/>
<keyword evidence="4" id="KW-1185">Reference proteome</keyword>
<reference evidence="1" key="4">
    <citation type="submission" date="2024-09" db="EMBL/GenBank/DDBJ databases">
        <authorList>
            <person name="Sun Q."/>
            <person name="Mori K."/>
        </authorList>
    </citation>
    <scope>NUCLEOTIDE SEQUENCE</scope>
    <source>
        <strain evidence="1">KCTC 62575</strain>
    </source>
</reference>
<evidence type="ECO:0000313" key="4">
    <source>
        <dbReference type="Proteomes" id="UP001595455"/>
    </source>
</evidence>
<dbReference type="Proteomes" id="UP000240957">
    <property type="component" value="Unassembled WGS sequence"/>
</dbReference>
<organism evidence="2 3">
    <name type="scientific">Acinetobacter sichuanensis</name>
    <dbReference type="NCBI Taxonomy" id="2136183"/>
    <lineage>
        <taxon>Bacteria</taxon>
        <taxon>Pseudomonadati</taxon>
        <taxon>Pseudomonadota</taxon>
        <taxon>Gammaproteobacteria</taxon>
        <taxon>Moraxellales</taxon>
        <taxon>Moraxellaceae</taxon>
        <taxon>Acinetobacter</taxon>
    </lineage>
</organism>
<name>A0A371YL46_9GAMM</name>
<dbReference type="OrthoDB" id="6712636at2"/>
<dbReference type="PROSITE" id="PS51257">
    <property type="entry name" value="PROKAR_LIPOPROTEIN"/>
    <property type="match status" value="1"/>
</dbReference>
<evidence type="ECO:0008006" key="5">
    <source>
        <dbReference type="Google" id="ProtNLM"/>
    </source>
</evidence>
<dbReference type="EMBL" id="PYIX02000041">
    <property type="protein sequence ID" value="RFC82172.1"/>
    <property type="molecule type" value="Genomic_DNA"/>
</dbReference>